<evidence type="ECO:0000259" key="1">
    <source>
        <dbReference type="PROSITE" id="PS50011"/>
    </source>
</evidence>
<dbReference type="OrthoDB" id="5134445at2759"/>
<dbReference type="InterPro" id="IPR000719">
    <property type="entry name" value="Prot_kinase_dom"/>
</dbReference>
<sequence length="314" mass="36775">MGLQNSQCPYTKDNTLALHIGKQPTQTVKATIMRLFEPFTMSCTMVVQVHCPPLRLEGEFVVKLYDRRFATQLRRDEEACPWDHNLEGEYRTFVNNVGASDFFKICSDRLCSDEDWAEKERKNWNKAQHEAFLQYSCRKFYNVEAEVYDRLYDVQGKDVPRFFARLSMDPPSNSTLDGEYLGIPGILLKFIRGFPLTDIANHAPRDDWQYICEDSIHIVNLIGDRGIRNGDVKTRNFLVRKNADTRKFKVFMIDFGLCTFRKQNEDDREWRELKALEDEEGAVGLVMERKLNGGFKYRRTPQSEKLQDEFMSEN</sequence>
<dbReference type="GO" id="GO:0005524">
    <property type="term" value="F:ATP binding"/>
    <property type="evidence" value="ECO:0007669"/>
    <property type="project" value="InterPro"/>
</dbReference>
<dbReference type="AlphaFoldDB" id="A0A6A5UCJ6"/>
<dbReference type="SUPFAM" id="SSF56112">
    <property type="entry name" value="Protein kinase-like (PK-like)"/>
    <property type="match status" value="1"/>
</dbReference>
<dbReference type="PROSITE" id="PS50011">
    <property type="entry name" value="PROTEIN_KINASE_DOM"/>
    <property type="match status" value="1"/>
</dbReference>
<accession>A0A6A5UCJ6</accession>
<evidence type="ECO:0000313" key="2">
    <source>
        <dbReference type="EMBL" id="KAF1962645.1"/>
    </source>
</evidence>
<keyword evidence="3" id="KW-1185">Reference proteome</keyword>
<feature type="domain" description="Protein kinase" evidence="1">
    <location>
        <begin position="91"/>
        <end position="314"/>
    </location>
</feature>
<name>A0A6A5UCJ6_9PLEO</name>
<dbReference type="InterPro" id="IPR011009">
    <property type="entry name" value="Kinase-like_dom_sf"/>
</dbReference>
<dbReference type="EMBL" id="ML976978">
    <property type="protein sequence ID" value="KAF1962645.1"/>
    <property type="molecule type" value="Genomic_DNA"/>
</dbReference>
<gene>
    <name evidence="2" type="ORF">CC80DRAFT_521704</name>
</gene>
<evidence type="ECO:0000313" key="3">
    <source>
        <dbReference type="Proteomes" id="UP000800035"/>
    </source>
</evidence>
<protein>
    <recommendedName>
        <fullName evidence="1">Protein kinase domain-containing protein</fullName>
    </recommendedName>
</protein>
<dbReference type="GO" id="GO:0004672">
    <property type="term" value="F:protein kinase activity"/>
    <property type="evidence" value="ECO:0007669"/>
    <property type="project" value="InterPro"/>
</dbReference>
<dbReference type="Proteomes" id="UP000800035">
    <property type="component" value="Unassembled WGS sequence"/>
</dbReference>
<proteinExistence type="predicted"/>
<organism evidence="2 3">
    <name type="scientific">Byssothecium circinans</name>
    <dbReference type="NCBI Taxonomy" id="147558"/>
    <lineage>
        <taxon>Eukaryota</taxon>
        <taxon>Fungi</taxon>
        <taxon>Dikarya</taxon>
        <taxon>Ascomycota</taxon>
        <taxon>Pezizomycotina</taxon>
        <taxon>Dothideomycetes</taxon>
        <taxon>Pleosporomycetidae</taxon>
        <taxon>Pleosporales</taxon>
        <taxon>Massarineae</taxon>
        <taxon>Massarinaceae</taxon>
        <taxon>Byssothecium</taxon>
    </lineage>
</organism>
<dbReference type="Gene3D" id="1.10.510.10">
    <property type="entry name" value="Transferase(Phosphotransferase) domain 1"/>
    <property type="match status" value="1"/>
</dbReference>
<reference evidence="2" key="1">
    <citation type="journal article" date="2020" name="Stud. Mycol.">
        <title>101 Dothideomycetes genomes: a test case for predicting lifestyles and emergence of pathogens.</title>
        <authorList>
            <person name="Haridas S."/>
            <person name="Albert R."/>
            <person name="Binder M."/>
            <person name="Bloem J."/>
            <person name="Labutti K."/>
            <person name="Salamov A."/>
            <person name="Andreopoulos B."/>
            <person name="Baker S."/>
            <person name="Barry K."/>
            <person name="Bills G."/>
            <person name="Bluhm B."/>
            <person name="Cannon C."/>
            <person name="Castanera R."/>
            <person name="Culley D."/>
            <person name="Daum C."/>
            <person name="Ezra D."/>
            <person name="Gonzalez J."/>
            <person name="Henrissat B."/>
            <person name="Kuo A."/>
            <person name="Liang C."/>
            <person name="Lipzen A."/>
            <person name="Lutzoni F."/>
            <person name="Magnuson J."/>
            <person name="Mondo S."/>
            <person name="Nolan M."/>
            <person name="Ohm R."/>
            <person name="Pangilinan J."/>
            <person name="Park H.-J."/>
            <person name="Ramirez L."/>
            <person name="Alfaro M."/>
            <person name="Sun H."/>
            <person name="Tritt A."/>
            <person name="Yoshinaga Y."/>
            <person name="Zwiers L.-H."/>
            <person name="Turgeon B."/>
            <person name="Goodwin S."/>
            <person name="Spatafora J."/>
            <person name="Crous P."/>
            <person name="Grigoriev I."/>
        </authorList>
    </citation>
    <scope>NUCLEOTIDE SEQUENCE</scope>
    <source>
        <strain evidence="2">CBS 675.92</strain>
    </source>
</reference>